<gene>
    <name evidence="2" type="ORF">GLRG_07528</name>
</gene>
<dbReference type="VEuPathDB" id="FungiDB:GLRG_07528"/>
<proteinExistence type="predicted"/>
<evidence type="ECO:0000313" key="2">
    <source>
        <dbReference type="EMBL" id="EFQ32384.1"/>
    </source>
</evidence>
<dbReference type="GeneID" id="24412893"/>
<keyword evidence="1" id="KW-0732">Signal</keyword>
<accession>E3QNE6</accession>
<dbReference type="OrthoDB" id="4831063at2759"/>
<organism evidence="3">
    <name type="scientific">Colletotrichum graminicola (strain M1.001 / M2 / FGSC 10212)</name>
    <name type="common">Maize anthracnose fungus</name>
    <name type="synonym">Glomerella graminicola</name>
    <dbReference type="NCBI Taxonomy" id="645133"/>
    <lineage>
        <taxon>Eukaryota</taxon>
        <taxon>Fungi</taxon>
        <taxon>Dikarya</taxon>
        <taxon>Ascomycota</taxon>
        <taxon>Pezizomycotina</taxon>
        <taxon>Sordariomycetes</taxon>
        <taxon>Hypocreomycetidae</taxon>
        <taxon>Glomerellales</taxon>
        <taxon>Glomerellaceae</taxon>
        <taxon>Colletotrichum</taxon>
        <taxon>Colletotrichum graminicola species complex</taxon>
    </lineage>
</organism>
<sequence length="167" mass="19012">MRIPGLHPLTASLITSVLTLFSLTKMTASVPTHILHLVDDTVKPEHQSLTSAVQVPGIHPPQKRDERNCISVYLCTEKDWTGDCYWACYRRGLEVQLETEWASKIKSVRPDHDTKCKFFFGTECRTRHQSQDMVYPGGNFDAKKMGKLSTLGFNNKQHMMIKVVFVS</sequence>
<dbReference type="AlphaFoldDB" id="E3QNE6"/>
<dbReference type="RefSeq" id="XP_008096404.1">
    <property type="nucleotide sequence ID" value="XM_008098213.1"/>
</dbReference>
<keyword evidence="3" id="KW-1185">Reference proteome</keyword>
<dbReference type="Proteomes" id="UP000008782">
    <property type="component" value="Unassembled WGS sequence"/>
</dbReference>
<protein>
    <submittedName>
        <fullName evidence="2">Uncharacterized protein</fullName>
    </submittedName>
</protein>
<feature type="signal peptide" evidence="1">
    <location>
        <begin position="1"/>
        <end position="29"/>
    </location>
</feature>
<dbReference type="eggNOG" id="ENOG502R962">
    <property type="taxonomic scope" value="Eukaryota"/>
</dbReference>
<dbReference type="EMBL" id="GG697361">
    <property type="protein sequence ID" value="EFQ32384.1"/>
    <property type="molecule type" value="Genomic_DNA"/>
</dbReference>
<name>E3QNE6_COLGM</name>
<reference evidence="3" key="1">
    <citation type="journal article" date="2012" name="Nat. Genet.">
        <title>Lifestyle transitions in plant pathogenic Colletotrichum fungi deciphered by genome and transcriptome analyses.</title>
        <authorList>
            <person name="O'Connell R.J."/>
            <person name="Thon M.R."/>
            <person name="Hacquard S."/>
            <person name="Amyotte S.G."/>
            <person name="Kleemann J."/>
            <person name="Torres M.F."/>
            <person name="Damm U."/>
            <person name="Buiate E.A."/>
            <person name="Epstein L."/>
            <person name="Alkan N."/>
            <person name="Altmueller J."/>
            <person name="Alvarado-Balderrama L."/>
            <person name="Bauser C.A."/>
            <person name="Becker C."/>
            <person name="Birren B.W."/>
            <person name="Chen Z."/>
            <person name="Choi J."/>
            <person name="Crouch J.A."/>
            <person name="Duvick J.P."/>
            <person name="Farman M.A."/>
            <person name="Gan P."/>
            <person name="Heiman D."/>
            <person name="Henrissat B."/>
            <person name="Howard R.J."/>
            <person name="Kabbage M."/>
            <person name="Koch C."/>
            <person name="Kracher B."/>
            <person name="Kubo Y."/>
            <person name="Law A.D."/>
            <person name="Lebrun M.-H."/>
            <person name="Lee Y.-H."/>
            <person name="Miyara I."/>
            <person name="Moore N."/>
            <person name="Neumann U."/>
            <person name="Nordstroem K."/>
            <person name="Panaccione D.G."/>
            <person name="Panstruga R."/>
            <person name="Place M."/>
            <person name="Proctor R.H."/>
            <person name="Prusky D."/>
            <person name="Rech G."/>
            <person name="Reinhardt R."/>
            <person name="Rollins J.A."/>
            <person name="Rounsley S."/>
            <person name="Schardl C.L."/>
            <person name="Schwartz D.C."/>
            <person name="Shenoy N."/>
            <person name="Shirasu K."/>
            <person name="Sikhakolli U.R."/>
            <person name="Stueber K."/>
            <person name="Sukno S.A."/>
            <person name="Sweigard J.A."/>
            <person name="Takano Y."/>
            <person name="Takahara H."/>
            <person name="Trail F."/>
            <person name="van der Does H.C."/>
            <person name="Voll L.M."/>
            <person name="Will I."/>
            <person name="Young S."/>
            <person name="Zeng Q."/>
            <person name="Zhang J."/>
            <person name="Zhou S."/>
            <person name="Dickman M.B."/>
            <person name="Schulze-Lefert P."/>
            <person name="Ver Loren van Themaat E."/>
            <person name="Ma L.-J."/>
            <person name="Vaillancourt L.J."/>
        </authorList>
    </citation>
    <scope>NUCLEOTIDE SEQUENCE [LARGE SCALE GENOMIC DNA]</scope>
    <source>
        <strain evidence="3">M1.001 / M2 / FGSC 10212</strain>
    </source>
</reference>
<evidence type="ECO:0000256" key="1">
    <source>
        <dbReference type="SAM" id="SignalP"/>
    </source>
</evidence>
<dbReference type="HOGENOM" id="CLU_1594399_0_0_1"/>
<feature type="chain" id="PRO_5003180744" evidence="1">
    <location>
        <begin position="30"/>
        <end position="167"/>
    </location>
</feature>
<evidence type="ECO:0000313" key="3">
    <source>
        <dbReference type="Proteomes" id="UP000008782"/>
    </source>
</evidence>